<evidence type="ECO:0000313" key="4">
    <source>
        <dbReference type="EMBL" id="MFC3876832.1"/>
    </source>
</evidence>
<protein>
    <submittedName>
        <fullName evidence="4">DUF547 domain-containing protein</fullName>
    </submittedName>
</protein>
<comment type="caution">
    <text evidence="4">The sequence shown here is derived from an EMBL/GenBank/DDBJ whole genome shotgun (WGS) entry which is preliminary data.</text>
</comment>
<proteinExistence type="predicted"/>
<evidence type="ECO:0000313" key="5">
    <source>
        <dbReference type="Proteomes" id="UP001595812"/>
    </source>
</evidence>
<dbReference type="RefSeq" id="WP_386098109.1">
    <property type="nucleotide sequence ID" value="NZ_JBHSAT010000004.1"/>
</dbReference>
<evidence type="ECO:0000256" key="2">
    <source>
        <dbReference type="SAM" id="SignalP"/>
    </source>
</evidence>
<feature type="signal peptide" evidence="2">
    <location>
        <begin position="1"/>
        <end position="22"/>
    </location>
</feature>
<keyword evidence="5" id="KW-1185">Reference proteome</keyword>
<dbReference type="Proteomes" id="UP001595812">
    <property type="component" value="Unassembled WGS sequence"/>
</dbReference>
<feature type="domain" description="DUF547" evidence="3">
    <location>
        <begin position="134"/>
        <end position="239"/>
    </location>
</feature>
<evidence type="ECO:0000259" key="3">
    <source>
        <dbReference type="Pfam" id="PF04784"/>
    </source>
</evidence>
<organism evidence="4 5">
    <name type="scientific">Winogradskyella maritima</name>
    <dbReference type="NCBI Taxonomy" id="1517766"/>
    <lineage>
        <taxon>Bacteria</taxon>
        <taxon>Pseudomonadati</taxon>
        <taxon>Bacteroidota</taxon>
        <taxon>Flavobacteriia</taxon>
        <taxon>Flavobacteriales</taxon>
        <taxon>Flavobacteriaceae</taxon>
        <taxon>Winogradskyella</taxon>
    </lineage>
</organism>
<dbReference type="EMBL" id="JBHSAT010000004">
    <property type="protein sequence ID" value="MFC3876832.1"/>
    <property type="molecule type" value="Genomic_DNA"/>
</dbReference>
<dbReference type="PANTHER" id="PTHR46361">
    <property type="entry name" value="ELECTRON CARRIER/ PROTEIN DISULFIDE OXIDOREDUCTASE"/>
    <property type="match status" value="1"/>
</dbReference>
<dbReference type="PANTHER" id="PTHR46361:SF3">
    <property type="entry name" value="ELECTRON CARRIER_ PROTEIN DISULFIDE OXIDOREDUCTASE"/>
    <property type="match status" value="1"/>
</dbReference>
<feature type="chain" id="PRO_5045770090" evidence="2">
    <location>
        <begin position="23"/>
        <end position="300"/>
    </location>
</feature>
<accession>A0ABV8AFP5</accession>
<sequence length="300" mass="34876">MKTIYSIILILLIVSCSGSKKAIENAKEDEVEVEVEIEKVETKIEVEEVETEVEVETEEKVEPQKAEEKNTKEDSFGLNQTLSKRVGPLHILYDELLQKYVSKEGNVNYKGFKSSHKELLGYISVLQKLYPYLDSLSREDKLAYWINAYNALTIDLILRNYPVKSIKDIKDPWDQRLWKFGDKWFNLNQIEHEILRKMDEPRIHFAIVCASFSCPKLQNSAFTAENLDAQLTEATKSFLADPNRNDLSEDRIAISKIFKWFKSDFTENGSVIDFLNQYSEVNISSNAKKTYKDYNWDLND</sequence>
<dbReference type="Pfam" id="PF04784">
    <property type="entry name" value="DUF547"/>
    <property type="match status" value="1"/>
</dbReference>
<feature type="region of interest" description="Disordered" evidence="1">
    <location>
        <begin position="53"/>
        <end position="74"/>
    </location>
</feature>
<dbReference type="PROSITE" id="PS51257">
    <property type="entry name" value="PROKAR_LIPOPROTEIN"/>
    <property type="match status" value="1"/>
</dbReference>
<dbReference type="InterPro" id="IPR006869">
    <property type="entry name" value="DUF547"/>
</dbReference>
<keyword evidence="2" id="KW-0732">Signal</keyword>
<name>A0ABV8AFP5_9FLAO</name>
<reference evidence="5" key="1">
    <citation type="journal article" date="2019" name="Int. J. Syst. Evol. Microbiol.">
        <title>The Global Catalogue of Microorganisms (GCM) 10K type strain sequencing project: providing services to taxonomists for standard genome sequencing and annotation.</title>
        <authorList>
            <consortium name="The Broad Institute Genomics Platform"/>
            <consortium name="The Broad Institute Genome Sequencing Center for Infectious Disease"/>
            <person name="Wu L."/>
            <person name="Ma J."/>
        </authorList>
    </citation>
    <scope>NUCLEOTIDE SEQUENCE [LARGE SCALE GENOMIC DNA]</scope>
    <source>
        <strain evidence="5">CECT 8979</strain>
    </source>
</reference>
<feature type="compositionally biased region" description="Basic and acidic residues" evidence="1">
    <location>
        <begin position="58"/>
        <end position="74"/>
    </location>
</feature>
<gene>
    <name evidence="4" type="ORF">ACFOSX_06260</name>
</gene>
<evidence type="ECO:0000256" key="1">
    <source>
        <dbReference type="SAM" id="MobiDB-lite"/>
    </source>
</evidence>